<protein>
    <recommendedName>
        <fullName evidence="4">DnaD domain-containing protein</fullName>
    </recommendedName>
</protein>
<organism evidence="2 3">
    <name type="scientific">Butyricicoccus pullicaecorum 1.2</name>
    <dbReference type="NCBI Taxonomy" id="1203606"/>
    <lineage>
        <taxon>Bacteria</taxon>
        <taxon>Bacillati</taxon>
        <taxon>Bacillota</taxon>
        <taxon>Clostridia</taxon>
        <taxon>Eubacteriales</taxon>
        <taxon>Butyricicoccaceae</taxon>
        <taxon>Butyricicoccus</taxon>
    </lineage>
</organism>
<comment type="caution">
    <text evidence="2">The sequence shown here is derived from an EMBL/GenBank/DDBJ whole genome shotgun (WGS) entry which is preliminary data.</text>
</comment>
<keyword evidence="3" id="KW-1185">Reference proteome</keyword>
<dbReference type="RefSeq" id="WP_016148015.1">
    <property type="nucleotide sequence ID" value="NZ_KB976104.1"/>
</dbReference>
<dbReference type="EMBL" id="AQOB01000006">
    <property type="protein sequence ID" value="EOQ37190.1"/>
    <property type="molecule type" value="Genomic_DNA"/>
</dbReference>
<dbReference type="AlphaFoldDB" id="R8VWS1"/>
<feature type="compositionally biased region" description="Basic and acidic residues" evidence="1">
    <location>
        <begin position="259"/>
        <end position="285"/>
    </location>
</feature>
<evidence type="ECO:0000313" key="2">
    <source>
        <dbReference type="EMBL" id="EOQ37190.1"/>
    </source>
</evidence>
<gene>
    <name evidence="2" type="ORF">HMPREF1526_01881</name>
</gene>
<sequence length="285" mass="31840">MAWLQVHQTLKDHRKLFDAADELEITPPHMMGLLVSFWLWALDNAPKGDLAGITPRMIARAAQWDGDPEKLAETLIRAGWIDENEDGALEIHDWYEYAGKLIDQRQAEKERSARRRAAAASSADDTPGDPAPTDERPAADQKATGGKSRVDQSRVKKGSVTPPTPSDEGSGAAKKSAIETRFDEFWSAYPKKVGKQYALKAWNKIRPTAELHEAIMQAIGTQKRSEQWRRENGRFIPNPATWLNGGYWENGEEVSADAVDQRDPQHGPETGRDWGKGFKPADDDE</sequence>
<name>R8VWS1_9FIRM</name>
<dbReference type="Proteomes" id="UP000013981">
    <property type="component" value="Unassembled WGS sequence"/>
</dbReference>
<reference evidence="2 3" key="1">
    <citation type="submission" date="2013-01" db="EMBL/GenBank/DDBJ databases">
        <title>The Genome Sequence of Butyricicoccus pullicaecorum 1.2.</title>
        <authorList>
            <consortium name="The Broad Institute Genome Sequencing Platform"/>
            <person name="Earl A."/>
            <person name="Ward D."/>
            <person name="Feldgarden M."/>
            <person name="Gevers D."/>
            <person name="Van Immerseel F."/>
            <person name="Eeckhaut V."/>
            <person name="Walker B."/>
            <person name="Young S.K."/>
            <person name="Zeng Q."/>
            <person name="Gargeya S."/>
            <person name="Fitzgerald M."/>
            <person name="Haas B."/>
            <person name="Abouelleil A."/>
            <person name="Alvarado L."/>
            <person name="Arachchi H.M."/>
            <person name="Berlin A.M."/>
            <person name="Chapman S.B."/>
            <person name="Dewar J."/>
            <person name="Goldberg J."/>
            <person name="Griggs A."/>
            <person name="Gujja S."/>
            <person name="Hansen M."/>
            <person name="Howarth C."/>
            <person name="Imamovic A."/>
            <person name="Larimer J."/>
            <person name="McCowan C."/>
            <person name="Murphy C."/>
            <person name="Neiman D."/>
            <person name="Pearson M."/>
            <person name="Priest M."/>
            <person name="Roberts A."/>
            <person name="Saif S."/>
            <person name="Shea T."/>
            <person name="Sisk P."/>
            <person name="Sykes S."/>
            <person name="Wortman J."/>
            <person name="Nusbaum C."/>
            <person name="Birren B."/>
        </authorList>
    </citation>
    <scope>NUCLEOTIDE SEQUENCE [LARGE SCALE GENOMIC DNA]</scope>
    <source>
        <strain evidence="2 3">1.2</strain>
    </source>
</reference>
<evidence type="ECO:0000313" key="3">
    <source>
        <dbReference type="Proteomes" id="UP000013981"/>
    </source>
</evidence>
<feature type="region of interest" description="Disordered" evidence="1">
    <location>
        <begin position="253"/>
        <end position="285"/>
    </location>
</feature>
<feature type="region of interest" description="Disordered" evidence="1">
    <location>
        <begin position="106"/>
        <end position="175"/>
    </location>
</feature>
<accession>R8VWS1</accession>
<dbReference type="eggNOG" id="COG1403">
    <property type="taxonomic scope" value="Bacteria"/>
</dbReference>
<evidence type="ECO:0008006" key="4">
    <source>
        <dbReference type="Google" id="ProtNLM"/>
    </source>
</evidence>
<evidence type="ECO:0000256" key="1">
    <source>
        <dbReference type="SAM" id="MobiDB-lite"/>
    </source>
</evidence>
<proteinExistence type="predicted"/>
<dbReference type="HOGENOM" id="CLU_965431_0_0_9"/>
<dbReference type="PATRIC" id="fig|1203606.4.peg.1832"/>